<dbReference type="InterPro" id="IPR013762">
    <property type="entry name" value="Integrase-like_cat_sf"/>
</dbReference>
<dbReference type="SUPFAM" id="SSF56349">
    <property type="entry name" value="DNA breaking-rejoining enzymes"/>
    <property type="match status" value="1"/>
</dbReference>
<evidence type="ECO:0000313" key="2">
    <source>
        <dbReference type="EMBL" id="CAB4721869.1"/>
    </source>
</evidence>
<evidence type="ECO:0000313" key="3">
    <source>
        <dbReference type="EMBL" id="CAB4762450.1"/>
    </source>
</evidence>
<evidence type="ECO:0000313" key="6">
    <source>
        <dbReference type="EMBL" id="CAB4898994.1"/>
    </source>
</evidence>
<dbReference type="EMBL" id="CAEZZP010000006">
    <property type="protein sequence ID" value="CAB4762450.1"/>
    <property type="molecule type" value="Genomic_DNA"/>
</dbReference>
<organism evidence="4">
    <name type="scientific">freshwater metagenome</name>
    <dbReference type="NCBI Taxonomy" id="449393"/>
    <lineage>
        <taxon>unclassified sequences</taxon>
        <taxon>metagenomes</taxon>
        <taxon>ecological metagenomes</taxon>
    </lineage>
</organism>
<name>A0A6J6XAC2_9ZZZZ</name>
<accession>A0A6J6XAC2</accession>
<evidence type="ECO:0000313" key="4">
    <source>
        <dbReference type="EMBL" id="CAB4794071.1"/>
    </source>
</evidence>
<dbReference type="GO" id="GO:0003677">
    <property type="term" value="F:DNA binding"/>
    <property type="evidence" value="ECO:0007669"/>
    <property type="project" value="InterPro"/>
</dbReference>
<proteinExistence type="predicted"/>
<evidence type="ECO:0000256" key="1">
    <source>
        <dbReference type="ARBA" id="ARBA00023172"/>
    </source>
</evidence>
<dbReference type="EMBL" id="CAFAAL010000010">
    <property type="protein sequence ID" value="CAB4794071.1"/>
    <property type="molecule type" value="Genomic_DNA"/>
</dbReference>
<keyword evidence="1" id="KW-0233">DNA recombination</keyword>
<dbReference type="EMBL" id="CAEZYH010000043">
    <property type="protein sequence ID" value="CAB4721869.1"/>
    <property type="molecule type" value="Genomic_DNA"/>
</dbReference>
<reference evidence="4" key="1">
    <citation type="submission" date="2020-05" db="EMBL/GenBank/DDBJ databases">
        <authorList>
            <person name="Chiriac C."/>
            <person name="Salcher M."/>
            <person name="Ghai R."/>
            <person name="Kavagutti S V."/>
        </authorList>
    </citation>
    <scope>NUCLEOTIDE SEQUENCE</scope>
</reference>
<dbReference type="GO" id="GO:0006310">
    <property type="term" value="P:DNA recombination"/>
    <property type="evidence" value="ECO:0007669"/>
    <property type="project" value="UniProtKB-KW"/>
</dbReference>
<evidence type="ECO:0000313" key="7">
    <source>
        <dbReference type="EMBL" id="CAB5030118.1"/>
    </source>
</evidence>
<dbReference type="AlphaFoldDB" id="A0A6J6XAC2"/>
<evidence type="ECO:0000313" key="5">
    <source>
        <dbReference type="EMBL" id="CAB4858089.1"/>
    </source>
</evidence>
<dbReference type="EMBL" id="CAFBLJ010000009">
    <property type="protein sequence ID" value="CAB4858089.1"/>
    <property type="molecule type" value="Genomic_DNA"/>
</dbReference>
<dbReference type="EMBL" id="CAFBPS010000058">
    <property type="protein sequence ID" value="CAB5030118.1"/>
    <property type="molecule type" value="Genomic_DNA"/>
</dbReference>
<dbReference type="GO" id="GO:0015074">
    <property type="term" value="P:DNA integration"/>
    <property type="evidence" value="ECO:0007669"/>
    <property type="project" value="InterPro"/>
</dbReference>
<sequence length="48" mass="4894">MVGAGVDLKTAQVRLGHADPRLTLALYAKATTAGDLSAVGALERSLTI</sequence>
<dbReference type="InterPro" id="IPR011010">
    <property type="entry name" value="DNA_brk_join_enz"/>
</dbReference>
<dbReference type="EMBL" id="CAFBMF010000041">
    <property type="protein sequence ID" value="CAB4898994.1"/>
    <property type="molecule type" value="Genomic_DNA"/>
</dbReference>
<gene>
    <name evidence="2" type="ORF">UFOPK2658_01089</name>
    <name evidence="3" type="ORF">UFOPK2880_00202</name>
    <name evidence="4" type="ORF">UFOPK3004_00229</name>
    <name evidence="5" type="ORF">UFOPK3304_00293</name>
    <name evidence="6" type="ORF">UFOPK3494_00834</name>
    <name evidence="7" type="ORF">UFOPK4134_00891</name>
</gene>
<protein>
    <submittedName>
        <fullName evidence="4">Unannotated protein</fullName>
    </submittedName>
</protein>
<dbReference type="Gene3D" id="1.10.443.10">
    <property type="entry name" value="Intergrase catalytic core"/>
    <property type="match status" value="1"/>
</dbReference>